<dbReference type="InterPro" id="IPR036397">
    <property type="entry name" value="RNaseH_sf"/>
</dbReference>
<dbReference type="Proteomes" id="UP000281261">
    <property type="component" value="Unassembled WGS sequence"/>
</dbReference>
<protein>
    <submittedName>
        <fullName evidence="1">Uncharacterized protein</fullName>
    </submittedName>
</protein>
<name>A0A420ZBZ0_UNCK3</name>
<dbReference type="SUPFAM" id="SSF53098">
    <property type="entry name" value="Ribonuclease H-like"/>
    <property type="match status" value="1"/>
</dbReference>
<gene>
    <name evidence="1" type="ORF">DRH29_04205</name>
</gene>
<proteinExistence type="predicted"/>
<evidence type="ECO:0000313" key="2">
    <source>
        <dbReference type="Proteomes" id="UP000281261"/>
    </source>
</evidence>
<organism evidence="1 2">
    <name type="scientific">candidate division Kazan bacterium</name>
    <dbReference type="NCBI Taxonomy" id="2202143"/>
    <lineage>
        <taxon>Bacteria</taxon>
        <taxon>Bacteria division Kazan-3B-28</taxon>
    </lineage>
</organism>
<reference evidence="1 2" key="1">
    <citation type="submission" date="2018-06" db="EMBL/GenBank/DDBJ databases">
        <title>Extensive metabolic versatility and redundancy in microbially diverse, dynamic hydrothermal sediments.</title>
        <authorList>
            <person name="Dombrowski N."/>
            <person name="Teske A."/>
            <person name="Baker B.J."/>
        </authorList>
    </citation>
    <scope>NUCLEOTIDE SEQUENCE [LARGE SCALE GENOMIC DNA]</scope>
    <source>
        <strain evidence="1">B79_G16</strain>
    </source>
</reference>
<dbReference type="GO" id="GO:0003676">
    <property type="term" value="F:nucleic acid binding"/>
    <property type="evidence" value="ECO:0007669"/>
    <property type="project" value="InterPro"/>
</dbReference>
<comment type="caution">
    <text evidence="1">The sequence shown here is derived from an EMBL/GenBank/DDBJ whole genome shotgun (WGS) entry which is preliminary data.</text>
</comment>
<accession>A0A420ZBZ0</accession>
<feature type="non-terminal residue" evidence="1">
    <location>
        <position position="120"/>
    </location>
</feature>
<dbReference type="InterPro" id="IPR012337">
    <property type="entry name" value="RNaseH-like_sf"/>
</dbReference>
<dbReference type="EMBL" id="QMNG01000040">
    <property type="protein sequence ID" value="RLC36641.1"/>
    <property type="molecule type" value="Genomic_DNA"/>
</dbReference>
<sequence length="120" mass="13765">MTNKILLAIDPGASKPHAYALFKDEKLVDYGLIRNCEELNYLVMTRQPEMAVIEDQHIAKNMRAGLKLAQAAGGLAELLKYMDVRVRLIPAREWTKAFMRWRKGWPPRKAYLPAVVKITQ</sequence>
<dbReference type="Gene3D" id="3.30.420.10">
    <property type="entry name" value="Ribonuclease H-like superfamily/Ribonuclease H"/>
    <property type="match status" value="1"/>
</dbReference>
<dbReference type="AlphaFoldDB" id="A0A420ZBZ0"/>
<evidence type="ECO:0000313" key="1">
    <source>
        <dbReference type="EMBL" id="RLC36641.1"/>
    </source>
</evidence>